<dbReference type="Gene3D" id="3.90.350.10">
    <property type="entry name" value="Transposase Inhibitor Protein From Tn5, Chain A, domain 1"/>
    <property type="match status" value="1"/>
</dbReference>
<gene>
    <name evidence="1" type="ORF">PAMC26510_28845</name>
</gene>
<name>A0A242MBN3_CABSO</name>
<sequence>MHSLLAATPEGLPLGLLGMKTWVCAQEEAGKGRHRKARPIAEKEIIKWIEGIKHLAALTTRCAETRFFCGATTC</sequence>
<proteinExistence type="predicted"/>
<dbReference type="SUPFAM" id="SSF53098">
    <property type="entry name" value="Ribonuclease H-like"/>
    <property type="match status" value="1"/>
</dbReference>
<dbReference type="AlphaFoldDB" id="A0A242MBN3"/>
<evidence type="ECO:0000313" key="2">
    <source>
        <dbReference type="Proteomes" id="UP000194546"/>
    </source>
</evidence>
<comment type="caution">
    <text evidence="1">The sequence shown here is derived from an EMBL/GenBank/DDBJ whole genome shotgun (WGS) entry which is preliminary data.</text>
</comment>
<accession>A0A242MBN3</accession>
<reference evidence="1 2" key="1">
    <citation type="submission" date="2017-03" db="EMBL/GenBank/DDBJ databases">
        <title>Genome analysis of strain PAMC 26510.</title>
        <authorList>
            <person name="Oh H.-M."/>
            <person name="Yang J.-A."/>
        </authorList>
    </citation>
    <scope>NUCLEOTIDE SEQUENCE [LARGE SCALE GENOMIC DNA]</scope>
    <source>
        <strain evidence="1 2">PAMC 26510</strain>
    </source>
</reference>
<dbReference type="EMBL" id="NBTY01000168">
    <property type="protein sequence ID" value="OTP68706.1"/>
    <property type="molecule type" value="Genomic_DNA"/>
</dbReference>
<dbReference type="InterPro" id="IPR012337">
    <property type="entry name" value="RNaseH-like_sf"/>
</dbReference>
<organism evidence="1 2">
    <name type="scientific">Caballeronia sordidicola</name>
    <name type="common">Burkholderia sordidicola</name>
    <dbReference type="NCBI Taxonomy" id="196367"/>
    <lineage>
        <taxon>Bacteria</taxon>
        <taxon>Pseudomonadati</taxon>
        <taxon>Pseudomonadota</taxon>
        <taxon>Betaproteobacteria</taxon>
        <taxon>Burkholderiales</taxon>
        <taxon>Burkholderiaceae</taxon>
        <taxon>Caballeronia</taxon>
    </lineage>
</organism>
<evidence type="ECO:0000313" key="1">
    <source>
        <dbReference type="EMBL" id="OTP68706.1"/>
    </source>
</evidence>
<dbReference type="Proteomes" id="UP000194546">
    <property type="component" value="Unassembled WGS sequence"/>
</dbReference>
<protein>
    <submittedName>
        <fullName evidence="1">Transposase</fullName>
    </submittedName>
</protein>